<dbReference type="Pfam" id="PF12708">
    <property type="entry name" value="Pect-lyase_RHGA_epim"/>
    <property type="match status" value="1"/>
</dbReference>
<proteinExistence type="predicted"/>
<dbReference type="SMART" id="SM00710">
    <property type="entry name" value="PbH1"/>
    <property type="match status" value="7"/>
</dbReference>
<dbReference type="KEGG" id="mri:Mal4_18340"/>
<dbReference type="InterPro" id="IPR011050">
    <property type="entry name" value="Pectin_lyase_fold/virulence"/>
</dbReference>
<dbReference type="SUPFAM" id="SSF51126">
    <property type="entry name" value="Pectin lyase-like"/>
    <property type="match status" value="1"/>
</dbReference>
<feature type="chain" id="PRO_5021826234" evidence="2">
    <location>
        <begin position="23"/>
        <end position="392"/>
    </location>
</feature>
<dbReference type="PANTHER" id="PTHR31736">
    <property type="match status" value="1"/>
</dbReference>
<evidence type="ECO:0000313" key="4">
    <source>
        <dbReference type="EMBL" id="QDU37520.1"/>
    </source>
</evidence>
<keyword evidence="5" id="KW-1185">Reference proteome</keyword>
<keyword evidence="4" id="KW-0456">Lyase</keyword>
<dbReference type="InterPro" id="IPR012334">
    <property type="entry name" value="Pectin_lyas_fold"/>
</dbReference>
<dbReference type="GO" id="GO:0016829">
    <property type="term" value="F:lyase activity"/>
    <property type="evidence" value="ECO:0007669"/>
    <property type="project" value="UniProtKB-KW"/>
</dbReference>
<dbReference type="InterPro" id="IPR006626">
    <property type="entry name" value="PbH1"/>
</dbReference>
<evidence type="ECO:0000256" key="1">
    <source>
        <dbReference type="ARBA" id="ARBA00023157"/>
    </source>
</evidence>
<accession>A0A517Z4W2</accession>
<keyword evidence="2" id="KW-0732">Signal</keyword>
<dbReference type="PANTHER" id="PTHR31736:SF19">
    <property type="entry name" value="PECTIN LYASE SUPERFAMILY PROTEIN-RELATED"/>
    <property type="match status" value="1"/>
</dbReference>
<evidence type="ECO:0000313" key="5">
    <source>
        <dbReference type="Proteomes" id="UP000320496"/>
    </source>
</evidence>
<protein>
    <submittedName>
        <fullName evidence="4">Pectate lyase superfamily protein</fullName>
    </submittedName>
</protein>
<evidence type="ECO:0000259" key="3">
    <source>
        <dbReference type="Pfam" id="PF12708"/>
    </source>
</evidence>
<reference evidence="4 5" key="1">
    <citation type="submission" date="2019-02" db="EMBL/GenBank/DDBJ databases">
        <title>Deep-cultivation of Planctomycetes and their phenomic and genomic characterization uncovers novel biology.</title>
        <authorList>
            <person name="Wiegand S."/>
            <person name="Jogler M."/>
            <person name="Boedeker C."/>
            <person name="Pinto D."/>
            <person name="Vollmers J."/>
            <person name="Rivas-Marin E."/>
            <person name="Kohn T."/>
            <person name="Peeters S.H."/>
            <person name="Heuer A."/>
            <person name="Rast P."/>
            <person name="Oberbeckmann S."/>
            <person name="Bunk B."/>
            <person name="Jeske O."/>
            <person name="Meyerdierks A."/>
            <person name="Storesund J.E."/>
            <person name="Kallscheuer N."/>
            <person name="Luecker S."/>
            <person name="Lage O.M."/>
            <person name="Pohl T."/>
            <person name="Merkel B.J."/>
            <person name="Hornburger P."/>
            <person name="Mueller R.-W."/>
            <person name="Bruemmer F."/>
            <person name="Labrenz M."/>
            <person name="Spormann A.M."/>
            <person name="Op den Camp H."/>
            <person name="Overmann J."/>
            <person name="Amann R."/>
            <person name="Jetten M.S.M."/>
            <person name="Mascher T."/>
            <person name="Medema M.H."/>
            <person name="Devos D.P."/>
            <person name="Kaster A.-K."/>
            <person name="Ovreas L."/>
            <person name="Rohde M."/>
            <person name="Galperin M.Y."/>
            <person name="Jogler C."/>
        </authorList>
    </citation>
    <scope>NUCLEOTIDE SEQUENCE [LARGE SCALE GENOMIC DNA]</scope>
    <source>
        <strain evidence="4 5">Mal4</strain>
    </source>
</reference>
<keyword evidence="1" id="KW-1015">Disulfide bond</keyword>
<dbReference type="AlphaFoldDB" id="A0A517Z4W2"/>
<dbReference type="RefSeq" id="WP_145368404.1">
    <property type="nucleotide sequence ID" value="NZ_CP036275.1"/>
</dbReference>
<evidence type="ECO:0000256" key="2">
    <source>
        <dbReference type="SAM" id="SignalP"/>
    </source>
</evidence>
<gene>
    <name evidence="4" type="ORF">Mal4_18340</name>
</gene>
<feature type="signal peptide" evidence="2">
    <location>
        <begin position="1"/>
        <end position="22"/>
    </location>
</feature>
<dbReference type="InterPro" id="IPR024535">
    <property type="entry name" value="RHGA/B-epi-like_pectate_lyase"/>
</dbReference>
<dbReference type="EMBL" id="CP036275">
    <property type="protein sequence ID" value="QDU37520.1"/>
    <property type="molecule type" value="Genomic_DNA"/>
</dbReference>
<sequence length="392" mass="41759" precursor="true">MKIHPASLVAAFLVFVIAAANAGAAEFDITDYGASADDDGDDTGAINAALQACGEAGGGTVIVPAGTFLVSRQGSESPILEIPSNTTVRGAGDGSILKFAAGVNDSNFWRMIGASQDCHDITIRDLHLDGSNTHQRYVKGETPEQNHGIFFYNRGGRIENVTIRDCLVENFSGDCVSFSQGCRGFTVRNVRVRNFIRQGIQMGGGKGDGGHYVTGCRDLPHTVEPGGSTIHVEHAEGASDFRIIGNECRHHLLAGGGADRLVVEDNDVQGRIEGNSIRNGRFENNRLQAGDLGRTLMQFGYADGLVIRGNRIAGDNAKATGIYVWGASRYNATPSRNITIEENVFELKGQPVLLNGVEGAKVSGNVIRGSKSDSVVVERRTENVTVAGNRIE</sequence>
<dbReference type="Proteomes" id="UP000320496">
    <property type="component" value="Chromosome"/>
</dbReference>
<organism evidence="4 5">
    <name type="scientific">Maioricimonas rarisocia</name>
    <dbReference type="NCBI Taxonomy" id="2528026"/>
    <lineage>
        <taxon>Bacteria</taxon>
        <taxon>Pseudomonadati</taxon>
        <taxon>Planctomycetota</taxon>
        <taxon>Planctomycetia</taxon>
        <taxon>Planctomycetales</taxon>
        <taxon>Planctomycetaceae</taxon>
        <taxon>Maioricimonas</taxon>
    </lineage>
</organism>
<feature type="domain" description="Rhamnogalacturonase A/B/Epimerase-like pectate lyase" evidence="3">
    <location>
        <begin position="28"/>
        <end position="109"/>
    </location>
</feature>
<dbReference type="Gene3D" id="2.160.20.10">
    <property type="entry name" value="Single-stranded right-handed beta-helix, Pectin lyase-like"/>
    <property type="match status" value="1"/>
</dbReference>
<name>A0A517Z4W2_9PLAN</name>
<dbReference type="OrthoDB" id="9795222at2"/>